<proteinExistence type="predicted"/>
<feature type="transmembrane region" description="Helical" evidence="1">
    <location>
        <begin position="100"/>
        <end position="117"/>
    </location>
</feature>
<reference evidence="3 4" key="1">
    <citation type="submission" date="2020-07" db="EMBL/GenBank/DDBJ databases">
        <title>Sequencing the genomes of 1000 actinobacteria strains.</title>
        <authorList>
            <person name="Klenk H.-P."/>
        </authorList>
    </citation>
    <scope>NUCLEOTIDE SEQUENCE [LARGE SCALE GENOMIC DNA]</scope>
    <source>
        <strain evidence="3 4">DSM 19087</strain>
    </source>
</reference>
<name>A0A8I0KPS4_9ACTN</name>
<protein>
    <submittedName>
        <fullName evidence="3">Glucan phosphoethanolaminetransferase (Alkaline phosphatase superfamily)</fullName>
    </submittedName>
</protein>
<evidence type="ECO:0000256" key="1">
    <source>
        <dbReference type="SAM" id="Phobius"/>
    </source>
</evidence>
<feature type="transmembrane region" description="Helical" evidence="1">
    <location>
        <begin position="32"/>
        <end position="52"/>
    </location>
</feature>
<accession>A0A8I0KPS4</accession>
<evidence type="ECO:0000313" key="5">
    <source>
        <dbReference type="Proteomes" id="UP000659061"/>
    </source>
</evidence>
<sequence>MKRRQLAPWIALAVIVVCTVVAAAVVGVEGLLGAIIGGVIVLAFFATTPAVLGPVAKATPGLSMMFALIFFFTKVVALLALFVVLQRSSGDSGPIDPESVSVTVIATTLAWLTARLVDATRDRTPMYDLPEKTAGEPGETGRD</sequence>
<keyword evidence="4" id="KW-1185">Reference proteome</keyword>
<evidence type="ECO:0000313" key="4">
    <source>
        <dbReference type="Proteomes" id="UP000587211"/>
    </source>
</evidence>
<evidence type="ECO:0000313" key="3">
    <source>
        <dbReference type="EMBL" id="NYI38636.1"/>
    </source>
</evidence>
<dbReference type="EMBL" id="JACBZN010000001">
    <property type="protein sequence ID" value="NYI38636.1"/>
    <property type="molecule type" value="Genomic_DNA"/>
</dbReference>
<dbReference type="AlphaFoldDB" id="A0A8I0KPS4"/>
<evidence type="ECO:0000313" key="2">
    <source>
        <dbReference type="EMBL" id="MBD1272169.1"/>
    </source>
</evidence>
<keyword evidence="1" id="KW-0472">Membrane</keyword>
<organism evidence="2 5">
    <name type="scientific">Aeromicrobium tamlense</name>
    <dbReference type="NCBI Taxonomy" id="375541"/>
    <lineage>
        <taxon>Bacteria</taxon>
        <taxon>Bacillati</taxon>
        <taxon>Actinomycetota</taxon>
        <taxon>Actinomycetes</taxon>
        <taxon>Propionibacteriales</taxon>
        <taxon>Nocardioidaceae</taxon>
        <taxon>Aeromicrobium</taxon>
    </lineage>
</organism>
<dbReference type="EMBL" id="JACWMT010000004">
    <property type="protein sequence ID" value="MBD1272169.1"/>
    <property type="molecule type" value="Genomic_DNA"/>
</dbReference>
<comment type="caution">
    <text evidence="2">The sequence shown here is derived from an EMBL/GenBank/DDBJ whole genome shotgun (WGS) entry which is preliminary data.</text>
</comment>
<keyword evidence="1" id="KW-1133">Transmembrane helix</keyword>
<keyword evidence="1" id="KW-0812">Transmembrane</keyword>
<dbReference type="Proteomes" id="UP000659061">
    <property type="component" value="Unassembled WGS sequence"/>
</dbReference>
<gene>
    <name evidence="3" type="ORF">BJ975_002011</name>
    <name evidence="2" type="ORF">IDH50_18135</name>
</gene>
<feature type="transmembrane region" description="Helical" evidence="1">
    <location>
        <begin position="64"/>
        <end position="85"/>
    </location>
</feature>
<reference evidence="2" key="2">
    <citation type="submission" date="2020-09" db="EMBL/GenBank/DDBJ databases">
        <title>Novel species in genus Aeromicrobium.</title>
        <authorList>
            <person name="Zhang G."/>
        </authorList>
    </citation>
    <scope>NUCLEOTIDE SEQUENCE</scope>
    <source>
        <strain evidence="2">SSW1-57</strain>
    </source>
</reference>
<dbReference type="Proteomes" id="UP000587211">
    <property type="component" value="Unassembled WGS sequence"/>
</dbReference>
<dbReference type="RefSeq" id="WP_179425545.1">
    <property type="nucleotide sequence ID" value="NZ_BAAAMP010000020.1"/>
</dbReference>